<dbReference type="Proteomes" id="UP000255024">
    <property type="component" value="Unassembled WGS sequence"/>
</dbReference>
<dbReference type="EMBL" id="UGQL01000001">
    <property type="protein sequence ID" value="STZ28146.1"/>
    <property type="molecule type" value="Genomic_DNA"/>
</dbReference>
<feature type="domain" description="Major facilitator superfamily (MFS) profile" evidence="9">
    <location>
        <begin position="21"/>
        <end position="404"/>
    </location>
</feature>
<keyword evidence="6 8" id="KW-1133">Transmembrane helix</keyword>
<evidence type="ECO:0000256" key="4">
    <source>
        <dbReference type="ARBA" id="ARBA00022475"/>
    </source>
</evidence>
<protein>
    <submittedName>
        <fullName evidence="10">Inner membrane transport protein ynfM</fullName>
    </submittedName>
</protein>
<evidence type="ECO:0000256" key="6">
    <source>
        <dbReference type="ARBA" id="ARBA00022989"/>
    </source>
</evidence>
<feature type="transmembrane region" description="Helical" evidence="8">
    <location>
        <begin position="352"/>
        <end position="373"/>
    </location>
</feature>
<gene>
    <name evidence="10" type="primary">ynfM_2</name>
    <name evidence="10" type="ORF">NCTC11179_01687</name>
</gene>
<evidence type="ECO:0000313" key="10">
    <source>
        <dbReference type="EMBL" id="STZ28146.1"/>
    </source>
</evidence>
<proteinExistence type="inferred from homology"/>
<evidence type="ECO:0000256" key="7">
    <source>
        <dbReference type="ARBA" id="ARBA00023136"/>
    </source>
</evidence>
<dbReference type="GO" id="GO:0022857">
    <property type="term" value="F:transmembrane transporter activity"/>
    <property type="evidence" value="ECO:0007669"/>
    <property type="project" value="InterPro"/>
</dbReference>
<evidence type="ECO:0000259" key="9">
    <source>
        <dbReference type="PROSITE" id="PS50850"/>
    </source>
</evidence>
<dbReference type="PROSITE" id="PS50850">
    <property type="entry name" value="MFS"/>
    <property type="match status" value="1"/>
</dbReference>
<feature type="transmembrane region" description="Helical" evidence="8">
    <location>
        <begin position="294"/>
        <end position="311"/>
    </location>
</feature>
<dbReference type="Pfam" id="PF07690">
    <property type="entry name" value="MFS_1"/>
    <property type="match status" value="1"/>
</dbReference>
<feature type="transmembrane region" description="Helical" evidence="8">
    <location>
        <begin position="116"/>
        <end position="138"/>
    </location>
</feature>
<name>A0A378RMA8_MYROD</name>
<evidence type="ECO:0000313" key="11">
    <source>
        <dbReference type="Proteomes" id="UP000255024"/>
    </source>
</evidence>
<dbReference type="InterPro" id="IPR036259">
    <property type="entry name" value="MFS_trans_sf"/>
</dbReference>
<accession>A0A378RMA8</accession>
<feature type="transmembrane region" description="Helical" evidence="8">
    <location>
        <begin position="150"/>
        <end position="171"/>
    </location>
</feature>
<feature type="transmembrane region" description="Helical" evidence="8">
    <location>
        <begin position="27"/>
        <end position="43"/>
    </location>
</feature>
<keyword evidence="5 8" id="KW-0812">Transmembrane</keyword>
<comment type="similarity">
    <text evidence="2">Belongs to the major facilitator superfamily.</text>
</comment>
<keyword evidence="11" id="KW-1185">Reference proteome</keyword>
<dbReference type="CDD" id="cd17324">
    <property type="entry name" value="MFS_NepI_like"/>
    <property type="match status" value="1"/>
</dbReference>
<keyword evidence="3" id="KW-0813">Transport</keyword>
<dbReference type="InterPro" id="IPR011701">
    <property type="entry name" value="MFS"/>
</dbReference>
<dbReference type="PANTHER" id="PTHR43271">
    <property type="entry name" value="BLL2771 PROTEIN"/>
    <property type="match status" value="1"/>
</dbReference>
<feature type="transmembrane region" description="Helical" evidence="8">
    <location>
        <begin position="177"/>
        <end position="199"/>
    </location>
</feature>
<feature type="transmembrane region" description="Helical" evidence="8">
    <location>
        <begin position="229"/>
        <end position="249"/>
    </location>
</feature>
<dbReference type="Gene3D" id="1.20.1250.20">
    <property type="entry name" value="MFS general substrate transporter like domains"/>
    <property type="match status" value="1"/>
</dbReference>
<feature type="transmembrane region" description="Helical" evidence="8">
    <location>
        <begin position="317"/>
        <end position="340"/>
    </location>
</feature>
<evidence type="ECO:0000256" key="2">
    <source>
        <dbReference type="ARBA" id="ARBA00008335"/>
    </source>
</evidence>
<evidence type="ECO:0000256" key="3">
    <source>
        <dbReference type="ARBA" id="ARBA00022448"/>
    </source>
</evidence>
<dbReference type="GO" id="GO:0005886">
    <property type="term" value="C:plasma membrane"/>
    <property type="evidence" value="ECO:0007669"/>
    <property type="project" value="UniProtKB-SubCell"/>
</dbReference>
<evidence type="ECO:0000256" key="8">
    <source>
        <dbReference type="SAM" id="Phobius"/>
    </source>
</evidence>
<reference evidence="10 11" key="1">
    <citation type="submission" date="2018-06" db="EMBL/GenBank/DDBJ databases">
        <authorList>
            <consortium name="Pathogen Informatics"/>
            <person name="Doyle S."/>
        </authorList>
    </citation>
    <scope>NUCLEOTIDE SEQUENCE [LARGE SCALE GENOMIC DNA]</scope>
    <source>
        <strain evidence="10 11">NCTC11179</strain>
    </source>
</reference>
<keyword evidence="4" id="KW-1003">Cell membrane</keyword>
<dbReference type="RefSeq" id="WP_115091010.1">
    <property type="nucleotide sequence ID" value="NZ_CP068107.1"/>
</dbReference>
<evidence type="ECO:0000256" key="5">
    <source>
        <dbReference type="ARBA" id="ARBA00022692"/>
    </source>
</evidence>
<feature type="transmembrane region" description="Helical" evidence="8">
    <location>
        <begin position="379"/>
        <end position="400"/>
    </location>
</feature>
<feature type="transmembrane region" description="Helical" evidence="8">
    <location>
        <begin position="63"/>
        <end position="82"/>
    </location>
</feature>
<keyword evidence="7 8" id="KW-0472">Membrane</keyword>
<comment type="subcellular location">
    <subcellularLocation>
        <location evidence="1">Cell membrane</location>
        <topology evidence="1">Multi-pass membrane protein</topology>
    </subcellularLocation>
</comment>
<organism evidence="10 11">
    <name type="scientific">Myroides odoratus</name>
    <name type="common">Flavobacterium odoratum</name>
    <dbReference type="NCBI Taxonomy" id="256"/>
    <lineage>
        <taxon>Bacteria</taxon>
        <taxon>Pseudomonadati</taxon>
        <taxon>Bacteroidota</taxon>
        <taxon>Flavobacteriia</taxon>
        <taxon>Flavobacteriales</taxon>
        <taxon>Flavobacteriaceae</taxon>
        <taxon>Myroides</taxon>
    </lineage>
</organism>
<feature type="transmembrane region" description="Helical" evidence="8">
    <location>
        <begin position="91"/>
        <end position="110"/>
    </location>
</feature>
<evidence type="ECO:0000256" key="1">
    <source>
        <dbReference type="ARBA" id="ARBA00004651"/>
    </source>
</evidence>
<dbReference type="AlphaFoldDB" id="A0A378RMA8"/>
<sequence>MATTAYIDFSEAEKAVKGSVRYKRIKWGIFLIGVSVFAQLYNYQPLLSEITQFFAVTPAESSYLVSASTFGMAIGLLLFAFIADRYPRKDIMLFSLVTSTLLTLLSVFVYDFALLININFLKGICISGVSAVTLAYLAEEIDSKSIGTAISFYLAGNTFGGMFGRIIAALVSGWFNWQIAVLTIGLLAFSIAIVFYYLFPESQFFQPQKVKFNKKMRQMQSIFRNKKILAMYVVGICLMGTFVSIYNYLGFKLEAPPYSLPHYIIALIFLMYAFGIVGNLVAGRLSDRYAAKNILLLALGLLLLGLGLMYIANLAVILLGLTIFTVAFFSGHTIASRVVTQLGGKAKSSATALYWFFYYMGSTLIGSSTGFFINNDNWGGFFITLVILASLALLSTYATTRSRTAK</sequence>
<dbReference type="PANTHER" id="PTHR43271:SF1">
    <property type="entry name" value="INNER MEMBRANE TRANSPORT PROTEIN YNFM"/>
    <property type="match status" value="1"/>
</dbReference>
<dbReference type="SUPFAM" id="SSF103473">
    <property type="entry name" value="MFS general substrate transporter"/>
    <property type="match status" value="1"/>
</dbReference>
<feature type="transmembrane region" description="Helical" evidence="8">
    <location>
        <begin position="261"/>
        <end position="282"/>
    </location>
</feature>
<dbReference type="InterPro" id="IPR020846">
    <property type="entry name" value="MFS_dom"/>
</dbReference>